<accession>A0A0H2RM14</accession>
<feature type="compositionally biased region" description="Polar residues" evidence="1">
    <location>
        <begin position="89"/>
        <end position="100"/>
    </location>
</feature>
<sequence>MSDPRRHPSSSSSNRASTSSGSGSRREGASSSSASASTTPAGEAPRASSSSRPILHPPSTGAFTRTDRVSSAPTLPPPPFRQHERPPDWQQSNQQAHTSPPSHPRFDDLVDVAVTRRAAPQSPLERFGDNVPSSAFHQHRPAQRPEHGSSSNRGFRPVAYRYDSPSTSRLGPYEHSESSSSPPGRDARLPFDATSASRSLPFGRRSAQSLHSEWERQSASASASTSTHSGPPTSASSGSSGQYERRLYVGHRPSNPSTPAPPPGSTDSTATLVAYRPPEDKDDVDMEGDDGHPTGPFTGRGGALSVPYPLSNARGTADRGFGRRGGRIHSDRQGSHQTPPLEQNPAHTPPFRTPDRRASRPSDVDDDILRGYGTPSLSRNLLDSDESELQCLPFIAGS</sequence>
<reference evidence="2 3" key="1">
    <citation type="submission" date="2015-04" db="EMBL/GenBank/DDBJ databases">
        <title>Complete genome sequence of Schizopora paradoxa KUC8140, a cosmopolitan wood degrader in East Asia.</title>
        <authorList>
            <consortium name="DOE Joint Genome Institute"/>
            <person name="Min B."/>
            <person name="Park H."/>
            <person name="Jang Y."/>
            <person name="Kim J.-J."/>
            <person name="Kim K.H."/>
            <person name="Pangilinan J."/>
            <person name="Lipzen A."/>
            <person name="Riley R."/>
            <person name="Grigoriev I.V."/>
            <person name="Spatafora J.W."/>
            <person name="Choi I.-G."/>
        </authorList>
    </citation>
    <scope>NUCLEOTIDE SEQUENCE [LARGE SCALE GENOMIC DNA]</scope>
    <source>
        <strain evidence="2 3">KUC8140</strain>
    </source>
</reference>
<feature type="compositionally biased region" description="Basic and acidic residues" evidence="1">
    <location>
        <begin position="353"/>
        <end position="369"/>
    </location>
</feature>
<protein>
    <submittedName>
        <fullName evidence="2">Uncharacterized protein</fullName>
    </submittedName>
</protein>
<feature type="compositionally biased region" description="Low complexity" evidence="1">
    <location>
        <begin position="218"/>
        <end position="241"/>
    </location>
</feature>
<evidence type="ECO:0000256" key="1">
    <source>
        <dbReference type="SAM" id="MobiDB-lite"/>
    </source>
</evidence>
<proteinExistence type="predicted"/>
<organism evidence="2 3">
    <name type="scientific">Schizopora paradoxa</name>
    <dbReference type="NCBI Taxonomy" id="27342"/>
    <lineage>
        <taxon>Eukaryota</taxon>
        <taxon>Fungi</taxon>
        <taxon>Dikarya</taxon>
        <taxon>Basidiomycota</taxon>
        <taxon>Agaricomycotina</taxon>
        <taxon>Agaricomycetes</taxon>
        <taxon>Hymenochaetales</taxon>
        <taxon>Schizoporaceae</taxon>
        <taxon>Schizopora</taxon>
    </lineage>
</organism>
<dbReference type="Proteomes" id="UP000053477">
    <property type="component" value="Unassembled WGS sequence"/>
</dbReference>
<dbReference type="EMBL" id="KQ085967">
    <property type="protein sequence ID" value="KLO12985.1"/>
    <property type="molecule type" value="Genomic_DNA"/>
</dbReference>
<evidence type="ECO:0000313" key="2">
    <source>
        <dbReference type="EMBL" id="KLO12985.1"/>
    </source>
</evidence>
<gene>
    <name evidence="2" type="ORF">SCHPADRAFT_388012</name>
</gene>
<evidence type="ECO:0000313" key="3">
    <source>
        <dbReference type="Proteomes" id="UP000053477"/>
    </source>
</evidence>
<feature type="compositionally biased region" description="Low complexity" evidence="1">
    <location>
        <begin position="9"/>
        <end position="45"/>
    </location>
</feature>
<dbReference type="InParanoid" id="A0A0H2RM14"/>
<keyword evidence="3" id="KW-1185">Reference proteome</keyword>
<name>A0A0H2RM14_9AGAM</name>
<dbReference type="AlphaFoldDB" id="A0A0H2RM14"/>
<feature type="region of interest" description="Disordered" evidence="1">
    <location>
        <begin position="1"/>
        <end position="380"/>
    </location>
</feature>